<proteinExistence type="predicted"/>
<dbReference type="InterPro" id="IPR024104">
    <property type="entry name" value="Tribbles/Ser_Thr_kinase_40"/>
</dbReference>
<feature type="region of interest" description="Disordered" evidence="3">
    <location>
        <begin position="638"/>
        <end position="695"/>
    </location>
</feature>
<evidence type="ECO:0000256" key="2">
    <source>
        <dbReference type="ARBA" id="ARBA00016813"/>
    </source>
</evidence>
<keyword evidence="6" id="KW-1185">Reference proteome</keyword>
<feature type="compositionally biased region" description="Low complexity" evidence="3">
    <location>
        <begin position="580"/>
        <end position="591"/>
    </location>
</feature>
<dbReference type="SUPFAM" id="SSF56112">
    <property type="entry name" value="Protein kinase-like (PK-like)"/>
    <property type="match status" value="1"/>
</dbReference>
<dbReference type="PROSITE" id="PS00108">
    <property type="entry name" value="PROTEIN_KINASE_ST"/>
    <property type="match status" value="1"/>
</dbReference>
<dbReference type="InterPro" id="IPR008271">
    <property type="entry name" value="Ser/Thr_kinase_AS"/>
</dbReference>
<feature type="region of interest" description="Disordered" evidence="3">
    <location>
        <begin position="1"/>
        <end position="66"/>
    </location>
</feature>
<name>A0A182PU80_9DIPT</name>
<feature type="region of interest" description="Disordered" evidence="3">
    <location>
        <begin position="528"/>
        <end position="607"/>
    </location>
</feature>
<dbReference type="InterPro" id="IPR011009">
    <property type="entry name" value="Kinase-like_dom_sf"/>
</dbReference>
<dbReference type="Gene3D" id="1.10.510.10">
    <property type="entry name" value="Transferase(Phosphotransferase) domain 1"/>
    <property type="match status" value="1"/>
</dbReference>
<dbReference type="EnsemblMetazoa" id="AEPI010516-RA">
    <property type="protein sequence ID" value="AEPI010516-PA"/>
    <property type="gene ID" value="AEPI010516"/>
</dbReference>
<feature type="domain" description="Protein kinase" evidence="4">
    <location>
        <begin position="72"/>
        <end position="409"/>
    </location>
</feature>
<protein>
    <recommendedName>
        <fullName evidence="2">Serine/threonine-protein kinase 40</fullName>
    </recommendedName>
</protein>
<reference evidence="5" key="2">
    <citation type="submission" date="2020-05" db="UniProtKB">
        <authorList>
            <consortium name="EnsemblMetazoa"/>
        </authorList>
    </citation>
    <scope>IDENTIFICATION</scope>
    <source>
        <strain evidence="5">Epiroticus2</strain>
    </source>
</reference>
<dbReference type="InterPro" id="IPR000719">
    <property type="entry name" value="Prot_kinase_dom"/>
</dbReference>
<dbReference type="PANTHER" id="PTHR22961">
    <property type="entry name" value="SER/THR PROTEIN KINASE-TRB"/>
    <property type="match status" value="1"/>
</dbReference>
<dbReference type="STRING" id="199890.A0A182PU80"/>
<dbReference type="GO" id="GO:0004672">
    <property type="term" value="F:protein kinase activity"/>
    <property type="evidence" value="ECO:0007669"/>
    <property type="project" value="InterPro"/>
</dbReference>
<evidence type="ECO:0000313" key="6">
    <source>
        <dbReference type="Proteomes" id="UP000075885"/>
    </source>
</evidence>
<accession>A0A182PU80</accession>
<evidence type="ECO:0000256" key="3">
    <source>
        <dbReference type="SAM" id="MobiDB-lite"/>
    </source>
</evidence>
<comment type="function">
    <text evidence="1">May be a negative regulator of NF-kappa-B and p53-mediated gene transcription.</text>
</comment>
<evidence type="ECO:0000256" key="1">
    <source>
        <dbReference type="ARBA" id="ARBA00003412"/>
    </source>
</evidence>
<organism evidence="5 6">
    <name type="scientific">Anopheles epiroticus</name>
    <dbReference type="NCBI Taxonomy" id="199890"/>
    <lineage>
        <taxon>Eukaryota</taxon>
        <taxon>Metazoa</taxon>
        <taxon>Ecdysozoa</taxon>
        <taxon>Arthropoda</taxon>
        <taxon>Hexapoda</taxon>
        <taxon>Insecta</taxon>
        <taxon>Pterygota</taxon>
        <taxon>Neoptera</taxon>
        <taxon>Endopterygota</taxon>
        <taxon>Diptera</taxon>
        <taxon>Nematocera</taxon>
        <taxon>Culicoidea</taxon>
        <taxon>Culicidae</taxon>
        <taxon>Anophelinae</taxon>
        <taxon>Anopheles</taxon>
    </lineage>
</organism>
<evidence type="ECO:0000313" key="5">
    <source>
        <dbReference type="EnsemblMetazoa" id="AEPI010516-PA"/>
    </source>
</evidence>
<dbReference type="GO" id="GO:0005524">
    <property type="term" value="F:ATP binding"/>
    <property type="evidence" value="ECO:0007669"/>
    <property type="project" value="InterPro"/>
</dbReference>
<feature type="compositionally biased region" description="Low complexity" evidence="3">
    <location>
        <begin position="642"/>
        <end position="659"/>
    </location>
</feature>
<feature type="compositionally biased region" description="Polar residues" evidence="3">
    <location>
        <begin position="562"/>
        <end position="571"/>
    </location>
</feature>
<dbReference type="SMART" id="SM00220">
    <property type="entry name" value="S_TKc"/>
    <property type="match status" value="1"/>
</dbReference>
<dbReference type="AlphaFoldDB" id="A0A182PU80"/>
<reference evidence="6" key="1">
    <citation type="submission" date="2013-03" db="EMBL/GenBank/DDBJ databases">
        <title>The Genome Sequence of Anopheles epiroticus epiroticus2.</title>
        <authorList>
            <consortium name="The Broad Institute Genomics Platform"/>
            <person name="Neafsey D.E."/>
            <person name="Howell P."/>
            <person name="Walker B."/>
            <person name="Young S.K."/>
            <person name="Zeng Q."/>
            <person name="Gargeya S."/>
            <person name="Fitzgerald M."/>
            <person name="Haas B."/>
            <person name="Abouelleil A."/>
            <person name="Allen A.W."/>
            <person name="Alvarado L."/>
            <person name="Arachchi H.M."/>
            <person name="Berlin A.M."/>
            <person name="Chapman S.B."/>
            <person name="Gainer-Dewar J."/>
            <person name="Goldberg J."/>
            <person name="Griggs A."/>
            <person name="Gujja S."/>
            <person name="Hansen M."/>
            <person name="Howarth C."/>
            <person name="Imamovic A."/>
            <person name="Ireland A."/>
            <person name="Larimer J."/>
            <person name="McCowan C."/>
            <person name="Murphy C."/>
            <person name="Pearson M."/>
            <person name="Poon T.W."/>
            <person name="Priest M."/>
            <person name="Roberts A."/>
            <person name="Saif S."/>
            <person name="Shea T."/>
            <person name="Sisk P."/>
            <person name="Sykes S."/>
            <person name="Wortman J."/>
            <person name="Nusbaum C."/>
            <person name="Birren B."/>
        </authorList>
    </citation>
    <scope>NUCLEOTIDE SEQUENCE [LARGE SCALE GENOMIC DNA]</scope>
    <source>
        <strain evidence="6">Epiroticus2</strain>
    </source>
</reference>
<dbReference type="PANTHER" id="PTHR22961:SF16">
    <property type="entry name" value="SERINE_THREONINE-PROTEIN KINASE 40"/>
    <property type="match status" value="1"/>
</dbReference>
<dbReference type="Pfam" id="PF00069">
    <property type="entry name" value="Pkinase"/>
    <property type="match status" value="1"/>
</dbReference>
<sequence length="884" mass="97367">MFRARKQLGKRQTADSGNGFRAKKFRSDQQVPTIEDGQPGPADGTVPDGSEATASGASERDGAAEDATANMSKYARRIVRGQTGNVLLDCEIPRYGTPVERKRCRKAGDFVIGYELGTSPGVPQTQYLARKQGTNEFYLLKILSFDPETEIVDKETLQGKVLLHNEFTLLSMLDDLEGVIHQHGFFSDYAFEERQIERDDGTMQSIYTGRIRRRLILVLDCVHAHEFCDESSAYISLQRHISVARLGERDALELFYEVVKVVEQLHARNIIHRDLKLNNIVLDRRTGRIVLTNFFLGKHLINEQECLYDQRGSPAYISPDVLGGKPYRGKPSDMWALGVILYTIVYGKFPFLDTTPSALFRKIREADYSIPSGFNTSHKTKSLIKRMLTLNPDERLTATEVRIELEQHLRKFRRPRVHCDQLVPEVTEVLTTAPQILPVLQASEQKLAPSDQSTPNGKESLAASTAEPMDVDPHVEGEKATQPYPTPRYELSTEQLSRTLEANAVNQCRSEVDASSKSKAERTFKVKTTTYRFIPPPQGGQTYPGGEGPSASIHILPRELQSRTSSTSSVPNGGGNRSQTPASPTPSGTGTEQPISQSGGPGGRNWSRFNFNLNLQYTASSYNSSSNVGNRARVERIRTEPANGSSNSSDSNATNGSNDRPAIPRLVSVSQTVRMVRSADGSQQQQPSSPPLIINGPQDAPTIGPVEPMAPSSQPAFVDQANNTRPPLGTLTPAAQRLYSIMNYISHNNRPTGNNRPSVITAASDNDQTASATVGGSLIGLDFNGIITAEMADKIVAYLIVNLRTVDLVANVFRAPVSAGGGSTDPEQRVNNLLELLRQLGVRMEACNGQIVIRAEQSRDRKQLLSLLLRIAGYNDKYFQQRTS</sequence>
<evidence type="ECO:0000259" key="4">
    <source>
        <dbReference type="PROSITE" id="PS50011"/>
    </source>
</evidence>
<dbReference type="Proteomes" id="UP000075885">
    <property type="component" value="Unassembled WGS sequence"/>
</dbReference>
<dbReference type="VEuPathDB" id="VectorBase:AEPI010516"/>
<dbReference type="PROSITE" id="PS50011">
    <property type="entry name" value="PROTEIN_KINASE_DOM"/>
    <property type="match status" value="1"/>
</dbReference>
<feature type="region of interest" description="Disordered" evidence="3">
    <location>
        <begin position="446"/>
        <end position="488"/>
    </location>
</feature>